<evidence type="ECO:0000256" key="7">
    <source>
        <dbReference type="ARBA" id="ARBA00022454"/>
    </source>
</evidence>
<dbReference type="SMART" id="SM00220">
    <property type="entry name" value="S_TKc"/>
    <property type="match status" value="1"/>
</dbReference>
<dbReference type="InterPro" id="IPR017441">
    <property type="entry name" value="Protein_kinase_ATP_BS"/>
</dbReference>
<dbReference type="InterPro" id="IPR000719">
    <property type="entry name" value="Prot_kinase_dom"/>
</dbReference>
<dbReference type="GO" id="GO:0005737">
    <property type="term" value="C:cytoplasm"/>
    <property type="evidence" value="ECO:0007669"/>
    <property type="project" value="TreeGrafter"/>
</dbReference>
<evidence type="ECO:0000259" key="26">
    <source>
        <dbReference type="PROSITE" id="PS50011"/>
    </source>
</evidence>
<evidence type="ECO:0000256" key="2">
    <source>
        <dbReference type="ARBA" id="ARBA00004286"/>
    </source>
</evidence>
<evidence type="ECO:0000256" key="8">
    <source>
        <dbReference type="ARBA" id="ARBA00022490"/>
    </source>
</evidence>
<accession>A0A7R8UEA6</accession>
<dbReference type="Gene3D" id="1.10.510.10">
    <property type="entry name" value="Transferase(Phosphotransferase) domain 1"/>
    <property type="match status" value="1"/>
</dbReference>
<evidence type="ECO:0000256" key="17">
    <source>
        <dbReference type="ARBA" id="ARBA00023242"/>
    </source>
</evidence>
<evidence type="ECO:0000256" key="6">
    <source>
        <dbReference type="ARBA" id="ARBA00022045"/>
    </source>
</evidence>
<dbReference type="GO" id="GO:0000077">
    <property type="term" value="P:DNA damage checkpoint signaling"/>
    <property type="evidence" value="ECO:0007669"/>
    <property type="project" value="InterPro"/>
</dbReference>
<evidence type="ECO:0000256" key="11">
    <source>
        <dbReference type="ARBA" id="ARBA00022679"/>
    </source>
</evidence>
<feature type="domain" description="Protein kinase" evidence="26">
    <location>
        <begin position="15"/>
        <end position="272"/>
    </location>
</feature>
<dbReference type="PROSITE" id="PS00108">
    <property type="entry name" value="PROTEIN_KINASE_ST"/>
    <property type="match status" value="1"/>
</dbReference>
<dbReference type="AlphaFoldDB" id="A0A7R8UEA6"/>
<evidence type="ECO:0000256" key="23">
    <source>
        <dbReference type="ARBA" id="ARBA00070697"/>
    </source>
</evidence>
<dbReference type="GO" id="GO:0005634">
    <property type="term" value="C:nucleus"/>
    <property type="evidence" value="ECO:0007669"/>
    <property type="project" value="UniProtKB-SubCell"/>
</dbReference>
<dbReference type="OMA" id="GYTCKVG"/>
<evidence type="ECO:0000256" key="16">
    <source>
        <dbReference type="ARBA" id="ARBA00023212"/>
    </source>
</evidence>
<dbReference type="GO" id="GO:0005524">
    <property type="term" value="F:ATP binding"/>
    <property type="evidence" value="ECO:0007669"/>
    <property type="project" value="UniProtKB-UniRule"/>
</dbReference>
<dbReference type="InParanoid" id="A0A7R8UEA6"/>
<evidence type="ECO:0000256" key="18">
    <source>
        <dbReference type="ARBA" id="ARBA00023306"/>
    </source>
</evidence>
<keyword evidence="13" id="KW-0227">DNA damage</keyword>
<keyword evidence="18" id="KW-0131">Cell cycle</keyword>
<dbReference type="FunCoup" id="A0A7R8UEA6">
    <property type="interactions" value="1528"/>
</dbReference>
<evidence type="ECO:0000256" key="13">
    <source>
        <dbReference type="ARBA" id="ARBA00022763"/>
    </source>
</evidence>
<comment type="similarity">
    <text evidence="4">Belongs to the protein kinase superfamily. CAMK Ser/Thr protein kinase family. NIM1 subfamily.</text>
</comment>
<keyword evidence="9 25" id="KW-0723">Serine/threonine-protein kinase</keyword>
<evidence type="ECO:0000256" key="20">
    <source>
        <dbReference type="ARBA" id="ARBA00032547"/>
    </source>
</evidence>
<dbReference type="Pfam" id="PF00069">
    <property type="entry name" value="Pkinase"/>
    <property type="match status" value="1"/>
</dbReference>
<keyword evidence="10" id="KW-0597">Phosphoprotein</keyword>
<dbReference type="GO" id="GO:0005694">
    <property type="term" value="C:chromosome"/>
    <property type="evidence" value="ECO:0007669"/>
    <property type="project" value="UniProtKB-SubCell"/>
</dbReference>
<evidence type="ECO:0000256" key="9">
    <source>
        <dbReference type="ARBA" id="ARBA00022527"/>
    </source>
</evidence>
<dbReference type="GO" id="GO:0004674">
    <property type="term" value="F:protein serine/threonine kinase activity"/>
    <property type="evidence" value="ECO:0007669"/>
    <property type="project" value="UniProtKB-KW"/>
</dbReference>
<evidence type="ECO:0000256" key="21">
    <source>
        <dbReference type="ARBA" id="ARBA00047899"/>
    </source>
</evidence>
<dbReference type="FunFam" id="3.30.200.20:FF:000229">
    <property type="entry name" value="Serine/threonine-protein kinase Chk1"/>
    <property type="match status" value="1"/>
</dbReference>
<proteinExistence type="inferred from homology"/>
<sequence>MSSQNGSSREFVDGWTLAQTLGEGAYGEVKLLINRQTGEAVAMKMVDMKKHPDATLSVRKEVCIQKMLQHQYILRYFGKRTQGTIEYIFLEYAAGGELFDRIEPDIGMPQYLAQRYFNQLLSGVQYLHTRGVAHRDLKPENLLLDEHDNLKISDFGMATMFRMRGKERLLDKRCGTLPYVAPEVLCRPYHATPADIWSCGVILVTMLAGELPWDQPSTNCDEYVKWKDSDRWMTMTPWSKLDTLAISLLRKVLATNPSHRLSLEKIMDHKWCHMQYAESDIKSSDVTDCSLISSPQAKRQRSSQDISNPFDDSISRMYCSQPMPTVKHDEINNVQSANGGEDAVRNGFCFSQPALLDDLILCSQMNSTQTASQNVFQRLVRRMTRFFVTTQWDETVKRLSAVIEKLGYTVKLNDDNITISTMDRRKLRLVFKAHIIEMDGKILLDFRLSKGCGLEFKRRFIKIKQMLSDIVCKGPVTWPIAIATNSVP</sequence>
<dbReference type="PANTHER" id="PTHR24346:SF107">
    <property type="entry name" value="SERINE_THREONINE-PROTEIN KINASE CHK1"/>
    <property type="match status" value="1"/>
</dbReference>
<dbReference type="Proteomes" id="UP000594454">
    <property type="component" value="Chromosome 1"/>
</dbReference>
<dbReference type="FunFam" id="1.10.510.10:FF:000301">
    <property type="entry name" value="Serine/threonine-protein kinase Chk1"/>
    <property type="match status" value="1"/>
</dbReference>
<organism evidence="27 28">
    <name type="scientific">Hermetia illucens</name>
    <name type="common">Black soldier fly</name>
    <dbReference type="NCBI Taxonomy" id="343691"/>
    <lineage>
        <taxon>Eukaryota</taxon>
        <taxon>Metazoa</taxon>
        <taxon>Ecdysozoa</taxon>
        <taxon>Arthropoda</taxon>
        <taxon>Hexapoda</taxon>
        <taxon>Insecta</taxon>
        <taxon>Pterygota</taxon>
        <taxon>Neoptera</taxon>
        <taxon>Endopterygota</taxon>
        <taxon>Diptera</taxon>
        <taxon>Brachycera</taxon>
        <taxon>Stratiomyomorpha</taxon>
        <taxon>Stratiomyidae</taxon>
        <taxon>Hermetiinae</taxon>
        <taxon>Hermetia</taxon>
    </lineage>
</organism>
<protein>
    <recommendedName>
        <fullName evidence="23">Serine/threonine-protein kinase CHK1</fullName>
        <ecNumber evidence="5">2.7.11.1</ecNumber>
    </recommendedName>
    <alternativeName>
        <fullName evidence="19">CHK1 checkpoint homolog</fullName>
    </alternativeName>
    <alternativeName>
        <fullName evidence="20">Checkpoint kinase-1</fullName>
    </alternativeName>
    <alternativeName>
        <fullName evidence="6">Serine/threonine-protein kinase Chk1</fullName>
    </alternativeName>
</protein>
<evidence type="ECO:0000256" key="25">
    <source>
        <dbReference type="RuleBase" id="RU000304"/>
    </source>
</evidence>
<comment type="catalytic activity">
    <reaction evidence="22">
        <text>L-seryl-[protein] + ATP = O-phospho-L-seryl-[protein] + ADP + H(+)</text>
        <dbReference type="Rhea" id="RHEA:17989"/>
        <dbReference type="Rhea" id="RHEA-COMP:9863"/>
        <dbReference type="Rhea" id="RHEA-COMP:11604"/>
        <dbReference type="ChEBI" id="CHEBI:15378"/>
        <dbReference type="ChEBI" id="CHEBI:29999"/>
        <dbReference type="ChEBI" id="CHEBI:30616"/>
        <dbReference type="ChEBI" id="CHEBI:83421"/>
        <dbReference type="ChEBI" id="CHEBI:456216"/>
        <dbReference type="EC" id="2.7.11.1"/>
    </reaction>
</comment>
<dbReference type="CDD" id="cd14069">
    <property type="entry name" value="STKc_Chk1"/>
    <property type="match status" value="1"/>
</dbReference>
<evidence type="ECO:0000256" key="22">
    <source>
        <dbReference type="ARBA" id="ARBA00048679"/>
    </source>
</evidence>
<keyword evidence="28" id="KW-1185">Reference proteome</keyword>
<keyword evidence="17" id="KW-0539">Nucleus</keyword>
<dbReference type="GO" id="GO:0005813">
    <property type="term" value="C:centrosome"/>
    <property type="evidence" value="ECO:0007669"/>
    <property type="project" value="UniProtKB-SubCell"/>
</dbReference>
<reference evidence="27 28" key="1">
    <citation type="submission" date="2020-11" db="EMBL/GenBank/DDBJ databases">
        <authorList>
            <person name="Wallbank WR R."/>
            <person name="Pardo Diaz C."/>
            <person name="Kozak K."/>
            <person name="Martin S."/>
            <person name="Jiggins C."/>
            <person name="Moest M."/>
            <person name="Warren A I."/>
            <person name="Generalovic N T."/>
            <person name="Byers J.R.P. K."/>
            <person name="Montejo-Kovacevich G."/>
            <person name="Yen C E."/>
        </authorList>
    </citation>
    <scope>NUCLEOTIDE SEQUENCE [LARGE SCALE GENOMIC DNA]</scope>
</reference>
<evidence type="ECO:0000313" key="27">
    <source>
        <dbReference type="EMBL" id="CAD7079217.1"/>
    </source>
</evidence>
<dbReference type="OrthoDB" id="539158at2759"/>
<evidence type="ECO:0000256" key="10">
    <source>
        <dbReference type="ARBA" id="ARBA00022553"/>
    </source>
</evidence>
<name>A0A7R8UEA6_HERIL</name>
<dbReference type="PANTHER" id="PTHR24346">
    <property type="entry name" value="MAP/MICROTUBULE AFFINITY-REGULATING KINASE"/>
    <property type="match status" value="1"/>
</dbReference>
<dbReference type="InterPro" id="IPR034670">
    <property type="entry name" value="Chk1_catalytic_dom"/>
</dbReference>
<keyword evidence="7" id="KW-0158">Chromosome</keyword>
<evidence type="ECO:0000256" key="19">
    <source>
        <dbReference type="ARBA" id="ARBA00030691"/>
    </source>
</evidence>
<evidence type="ECO:0000256" key="4">
    <source>
        <dbReference type="ARBA" id="ARBA00010791"/>
    </source>
</evidence>
<keyword evidence="14" id="KW-0418">Kinase</keyword>
<dbReference type="Gene3D" id="3.30.310.80">
    <property type="entry name" value="Kinase associated domain 1, KA1"/>
    <property type="match status" value="1"/>
</dbReference>
<comment type="subcellular location">
    <subcellularLocation>
        <location evidence="2">Chromosome</location>
    </subcellularLocation>
    <subcellularLocation>
        <location evidence="3">Cytoplasm</location>
        <location evidence="3">Cytoskeleton</location>
        <location evidence="3">Microtubule organizing center</location>
        <location evidence="3">Centrosome</location>
    </subcellularLocation>
    <subcellularLocation>
        <location evidence="1">Nucleus</location>
    </subcellularLocation>
</comment>
<dbReference type="InterPro" id="IPR008271">
    <property type="entry name" value="Ser/Thr_kinase_AS"/>
</dbReference>
<dbReference type="GO" id="GO:0033314">
    <property type="term" value="P:mitotic DNA replication checkpoint signaling"/>
    <property type="evidence" value="ECO:0007669"/>
    <property type="project" value="UniProtKB-ARBA"/>
</dbReference>
<keyword evidence="16" id="KW-0206">Cytoskeleton</keyword>
<keyword evidence="8" id="KW-0963">Cytoplasm</keyword>
<evidence type="ECO:0000256" key="5">
    <source>
        <dbReference type="ARBA" id="ARBA00012513"/>
    </source>
</evidence>
<keyword evidence="15 24" id="KW-0067">ATP-binding</keyword>
<evidence type="ECO:0000256" key="24">
    <source>
        <dbReference type="PROSITE-ProRule" id="PRU10141"/>
    </source>
</evidence>
<keyword evidence="11" id="KW-0808">Transferase</keyword>
<evidence type="ECO:0000256" key="3">
    <source>
        <dbReference type="ARBA" id="ARBA00004300"/>
    </source>
</evidence>
<keyword evidence="12 24" id="KW-0547">Nucleotide-binding</keyword>
<gene>
    <name evidence="27" type="ORF">HERILL_LOCUS2445</name>
</gene>
<evidence type="ECO:0000256" key="14">
    <source>
        <dbReference type="ARBA" id="ARBA00022777"/>
    </source>
</evidence>
<dbReference type="PROSITE" id="PS50011">
    <property type="entry name" value="PROTEIN_KINASE_DOM"/>
    <property type="match status" value="1"/>
</dbReference>
<dbReference type="EMBL" id="LR899009">
    <property type="protein sequence ID" value="CAD7079217.1"/>
    <property type="molecule type" value="Genomic_DNA"/>
</dbReference>
<evidence type="ECO:0000256" key="15">
    <source>
        <dbReference type="ARBA" id="ARBA00022840"/>
    </source>
</evidence>
<dbReference type="PROSITE" id="PS00107">
    <property type="entry name" value="PROTEIN_KINASE_ATP"/>
    <property type="match status" value="1"/>
</dbReference>
<dbReference type="SUPFAM" id="SSF56112">
    <property type="entry name" value="Protein kinase-like (PK-like)"/>
    <property type="match status" value="1"/>
</dbReference>
<dbReference type="EC" id="2.7.11.1" evidence="5"/>
<dbReference type="FunFam" id="3.30.310.80:FF:000007">
    <property type="entry name" value="Serine/threonine-protein kinase Chk1 isoform 1"/>
    <property type="match status" value="1"/>
</dbReference>
<evidence type="ECO:0000256" key="12">
    <source>
        <dbReference type="ARBA" id="ARBA00022741"/>
    </source>
</evidence>
<comment type="catalytic activity">
    <reaction evidence="21">
        <text>L-threonyl-[protein] + ATP = O-phospho-L-threonyl-[protein] + ADP + H(+)</text>
        <dbReference type="Rhea" id="RHEA:46608"/>
        <dbReference type="Rhea" id="RHEA-COMP:11060"/>
        <dbReference type="Rhea" id="RHEA-COMP:11605"/>
        <dbReference type="ChEBI" id="CHEBI:15378"/>
        <dbReference type="ChEBI" id="CHEBI:30013"/>
        <dbReference type="ChEBI" id="CHEBI:30616"/>
        <dbReference type="ChEBI" id="CHEBI:61977"/>
        <dbReference type="ChEBI" id="CHEBI:456216"/>
        <dbReference type="EC" id="2.7.11.1"/>
    </reaction>
</comment>
<dbReference type="Gene3D" id="3.30.200.20">
    <property type="entry name" value="Phosphorylase Kinase, domain 1"/>
    <property type="match status" value="1"/>
</dbReference>
<dbReference type="InterPro" id="IPR011009">
    <property type="entry name" value="Kinase-like_dom_sf"/>
</dbReference>
<evidence type="ECO:0000313" key="28">
    <source>
        <dbReference type="Proteomes" id="UP000594454"/>
    </source>
</evidence>
<feature type="binding site" evidence="24">
    <location>
        <position position="44"/>
    </location>
    <ligand>
        <name>ATP</name>
        <dbReference type="ChEBI" id="CHEBI:30616"/>
    </ligand>
</feature>
<evidence type="ECO:0000256" key="1">
    <source>
        <dbReference type="ARBA" id="ARBA00004123"/>
    </source>
</evidence>